<evidence type="ECO:0000256" key="1">
    <source>
        <dbReference type="ARBA" id="ARBA00004651"/>
    </source>
</evidence>
<evidence type="ECO:0000256" key="8">
    <source>
        <dbReference type="SAM" id="Phobius"/>
    </source>
</evidence>
<evidence type="ECO:0000313" key="10">
    <source>
        <dbReference type="EMBL" id="QUH23868.1"/>
    </source>
</evidence>
<evidence type="ECO:0000256" key="2">
    <source>
        <dbReference type="ARBA" id="ARBA00007783"/>
    </source>
</evidence>
<dbReference type="GeneID" id="64820877"/>
<organism evidence="10 11">
    <name type="scientific">Methanobacterium alkalithermotolerans</name>
    <dbReference type="NCBI Taxonomy" id="2731220"/>
    <lineage>
        <taxon>Archaea</taxon>
        <taxon>Methanobacteriati</taxon>
        <taxon>Methanobacteriota</taxon>
        <taxon>Methanomada group</taxon>
        <taxon>Methanobacteria</taxon>
        <taxon>Methanobacteriales</taxon>
        <taxon>Methanobacteriaceae</taxon>
        <taxon>Methanobacterium</taxon>
    </lineage>
</organism>
<feature type="transmembrane region" description="Helical" evidence="8">
    <location>
        <begin position="301"/>
        <end position="325"/>
    </location>
</feature>
<proteinExistence type="inferred from homology"/>
<dbReference type="InterPro" id="IPR013525">
    <property type="entry name" value="ABC2_TM"/>
</dbReference>
<dbReference type="PRINTS" id="PR00164">
    <property type="entry name" value="ABC2TRNSPORT"/>
</dbReference>
<dbReference type="Pfam" id="PF12698">
    <property type="entry name" value="ABC2_membrane_3"/>
    <property type="match status" value="1"/>
</dbReference>
<feature type="transmembrane region" description="Helical" evidence="8">
    <location>
        <begin position="264"/>
        <end position="289"/>
    </location>
</feature>
<evidence type="ECO:0000313" key="11">
    <source>
        <dbReference type="Proteomes" id="UP000681041"/>
    </source>
</evidence>
<keyword evidence="4" id="KW-1003">Cell membrane</keyword>
<evidence type="ECO:0000256" key="7">
    <source>
        <dbReference type="ARBA" id="ARBA00023136"/>
    </source>
</evidence>
<sequence length="425" mass="46141">MKFISIAIKDFKELIRDQRGLFMILGFPLFFMLVFGFAFGGMGQENEPHLLAVVNYDQGAIFPLTNEEVNFGNNFTEVLQDSKYEDSDVNLFNVTVTTEFEADRLIKSREVDAAIIIPEDFSQSMVQLINSNLNQQNIMVIPEGTTNSSNNFTSVIIKGDTSFSNFGVSQAILVGTLQQFQEETVSAISETISPSTAPSAESITTSVESVPGTESFSMFDFLAPGMMVFAILLLATTVAAALSREVETGTLARLKMSRMRSFDLLFGGLIPWSLVAAAQIVILLVVAIIMGFKWQGGLNSLILAIFIAVIGGIASVALGMIIAAFAKNDRQAANLGTLVTVPVSFLSGAFFALPPVVIGDFLGQQVQIYDLLPWTHTLTALRAVLTFGEGLNDITYSLGWMIVLTLILFVIGVGIFSRTRLSAEN</sequence>
<keyword evidence="3" id="KW-0813">Transport</keyword>
<keyword evidence="7 8" id="KW-0472">Membrane</keyword>
<dbReference type="RefSeq" id="WP_211532825.1">
    <property type="nucleotide sequence ID" value="NZ_CP058560.1"/>
</dbReference>
<dbReference type="AlphaFoldDB" id="A0A8T8K5J5"/>
<feature type="transmembrane region" description="Helical" evidence="8">
    <location>
        <begin position="332"/>
        <end position="353"/>
    </location>
</feature>
<dbReference type="PANTHER" id="PTHR30294">
    <property type="entry name" value="MEMBRANE COMPONENT OF ABC TRANSPORTER YHHJ-RELATED"/>
    <property type="match status" value="1"/>
</dbReference>
<protein>
    <submittedName>
        <fullName evidence="10">ABC transporter permease</fullName>
    </submittedName>
</protein>
<dbReference type="OrthoDB" id="70963at2157"/>
<keyword evidence="5 8" id="KW-0812">Transmembrane</keyword>
<reference evidence="10" key="1">
    <citation type="submission" date="2020-07" db="EMBL/GenBank/DDBJ databases">
        <title>Methanobacterium. sp. MethCan genome.</title>
        <authorList>
            <person name="Postec A."/>
            <person name="Quemeneur M."/>
        </authorList>
    </citation>
    <scope>NUCLEOTIDE SEQUENCE</scope>
    <source>
        <strain evidence="10">MethCAN</strain>
    </source>
</reference>
<evidence type="ECO:0000256" key="6">
    <source>
        <dbReference type="ARBA" id="ARBA00022989"/>
    </source>
</evidence>
<gene>
    <name evidence="10" type="ORF">HYG87_08890</name>
</gene>
<evidence type="ECO:0000256" key="3">
    <source>
        <dbReference type="ARBA" id="ARBA00022448"/>
    </source>
</evidence>
<dbReference type="InterPro" id="IPR000412">
    <property type="entry name" value="ABC_2_transport"/>
</dbReference>
<comment type="similarity">
    <text evidence="2">Belongs to the ABC-2 integral membrane protein family.</text>
</comment>
<accession>A0A8T8K5J5</accession>
<dbReference type="GO" id="GO:0043190">
    <property type="term" value="C:ATP-binding cassette (ABC) transporter complex"/>
    <property type="evidence" value="ECO:0007669"/>
    <property type="project" value="InterPro"/>
</dbReference>
<dbReference type="GO" id="GO:0140359">
    <property type="term" value="F:ABC-type transporter activity"/>
    <property type="evidence" value="ECO:0007669"/>
    <property type="project" value="InterPro"/>
</dbReference>
<name>A0A8T8K5J5_9EURY</name>
<feature type="transmembrane region" description="Helical" evidence="8">
    <location>
        <begin position="21"/>
        <end position="42"/>
    </location>
</feature>
<dbReference type="InterPro" id="IPR047817">
    <property type="entry name" value="ABC2_TM_bact-type"/>
</dbReference>
<dbReference type="PANTHER" id="PTHR30294:SF29">
    <property type="entry name" value="MULTIDRUG ABC TRANSPORTER PERMEASE YBHS-RELATED"/>
    <property type="match status" value="1"/>
</dbReference>
<feature type="transmembrane region" description="Helical" evidence="8">
    <location>
        <begin position="221"/>
        <end position="243"/>
    </location>
</feature>
<dbReference type="KEGG" id="meme:HYG87_08890"/>
<evidence type="ECO:0000259" key="9">
    <source>
        <dbReference type="PROSITE" id="PS51012"/>
    </source>
</evidence>
<dbReference type="PROSITE" id="PS51012">
    <property type="entry name" value="ABC_TM2"/>
    <property type="match status" value="1"/>
</dbReference>
<feature type="transmembrane region" description="Helical" evidence="8">
    <location>
        <begin position="394"/>
        <end position="416"/>
    </location>
</feature>
<dbReference type="InterPro" id="IPR051449">
    <property type="entry name" value="ABC-2_transporter_component"/>
</dbReference>
<keyword evidence="11" id="KW-1185">Reference proteome</keyword>
<evidence type="ECO:0000256" key="4">
    <source>
        <dbReference type="ARBA" id="ARBA00022475"/>
    </source>
</evidence>
<evidence type="ECO:0000256" key="5">
    <source>
        <dbReference type="ARBA" id="ARBA00022692"/>
    </source>
</evidence>
<comment type="subcellular location">
    <subcellularLocation>
        <location evidence="1">Cell membrane</location>
        <topology evidence="1">Multi-pass membrane protein</topology>
    </subcellularLocation>
</comment>
<dbReference type="Proteomes" id="UP000681041">
    <property type="component" value="Chromosome"/>
</dbReference>
<dbReference type="EMBL" id="CP058560">
    <property type="protein sequence ID" value="QUH23868.1"/>
    <property type="molecule type" value="Genomic_DNA"/>
</dbReference>
<keyword evidence="6 8" id="KW-1133">Transmembrane helix</keyword>
<feature type="domain" description="ABC transmembrane type-2" evidence="9">
    <location>
        <begin position="185"/>
        <end position="419"/>
    </location>
</feature>